<dbReference type="GO" id="GO:0003676">
    <property type="term" value="F:nucleic acid binding"/>
    <property type="evidence" value="ECO:0007669"/>
    <property type="project" value="InterPro"/>
</dbReference>
<evidence type="ECO:0000313" key="7">
    <source>
        <dbReference type="EMBL" id="KFI46130.1"/>
    </source>
</evidence>
<dbReference type="InterPro" id="IPR011545">
    <property type="entry name" value="DEAD/DEAH_box_helicase_dom"/>
</dbReference>
<dbReference type="EC" id="3.6.4.13" evidence="7"/>
<keyword evidence="4" id="KW-0067">ATP-binding</keyword>
<evidence type="ECO:0000256" key="2">
    <source>
        <dbReference type="ARBA" id="ARBA00022801"/>
    </source>
</evidence>
<dbReference type="InterPro" id="IPR050699">
    <property type="entry name" value="RNA-DNA_Helicase"/>
</dbReference>
<proteinExistence type="predicted"/>
<dbReference type="InterPro" id="IPR001650">
    <property type="entry name" value="Helicase_C-like"/>
</dbReference>
<dbReference type="AlphaFoldDB" id="A0A086ZHY0"/>
<dbReference type="GO" id="GO:0003724">
    <property type="term" value="F:RNA helicase activity"/>
    <property type="evidence" value="ECO:0007669"/>
    <property type="project" value="UniProtKB-EC"/>
</dbReference>
<keyword evidence="1" id="KW-0547">Nucleotide-binding</keyword>
<evidence type="ECO:0000256" key="1">
    <source>
        <dbReference type="ARBA" id="ARBA00022741"/>
    </source>
</evidence>
<reference evidence="7 8" key="1">
    <citation type="submission" date="2014-03" db="EMBL/GenBank/DDBJ databases">
        <title>Genomics of Bifidobacteria.</title>
        <authorList>
            <person name="Ventura M."/>
            <person name="Milani C."/>
            <person name="Lugli G.A."/>
        </authorList>
    </citation>
    <scope>NUCLEOTIDE SEQUENCE [LARGE SCALE GENOMIC DNA]</scope>
    <source>
        <strain evidence="7 8">LMG 10736</strain>
    </source>
</reference>
<dbReference type="PANTHER" id="PTHR12131">
    <property type="entry name" value="ATP-DEPENDENT RNA AND DNA HELICASE"/>
    <property type="match status" value="1"/>
</dbReference>
<keyword evidence="2 7" id="KW-0378">Hydrolase</keyword>
<keyword evidence="3 7" id="KW-0347">Helicase</keyword>
<comment type="caution">
    <text evidence="7">The sequence shown here is derived from an EMBL/GenBank/DDBJ whole genome shotgun (WGS) entry which is preliminary data.</text>
</comment>
<dbReference type="SMART" id="SM00490">
    <property type="entry name" value="HELICc"/>
    <property type="match status" value="1"/>
</dbReference>
<feature type="domain" description="Helicase ATP-binding" evidence="5">
    <location>
        <begin position="97"/>
        <end position="253"/>
    </location>
</feature>
<dbReference type="SUPFAM" id="SSF52540">
    <property type="entry name" value="P-loop containing nucleoside triphosphate hydrolases"/>
    <property type="match status" value="1"/>
</dbReference>
<keyword evidence="8" id="KW-1185">Reference proteome</keyword>
<organism evidence="7 8">
    <name type="scientific">Bifidobacterium boum</name>
    <dbReference type="NCBI Taxonomy" id="78343"/>
    <lineage>
        <taxon>Bacteria</taxon>
        <taxon>Bacillati</taxon>
        <taxon>Actinomycetota</taxon>
        <taxon>Actinomycetes</taxon>
        <taxon>Bifidobacteriales</taxon>
        <taxon>Bifidobacteriaceae</taxon>
        <taxon>Bifidobacterium</taxon>
    </lineage>
</organism>
<dbReference type="CDD" id="cd17921">
    <property type="entry name" value="DEXHc_Ski2"/>
    <property type="match status" value="1"/>
</dbReference>
<dbReference type="InterPro" id="IPR027417">
    <property type="entry name" value="P-loop_NTPase"/>
</dbReference>
<dbReference type="Pfam" id="PF12029">
    <property type="entry name" value="DUF3516"/>
    <property type="match status" value="1"/>
</dbReference>
<gene>
    <name evidence="7" type="ORF">BBOU_1217</name>
</gene>
<dbReference type="Pfam" id="PF00271">
    <property type="entry name" value="Helicase_C"/>
    <property type="match status" value="1"/>
</dbReference>
<evidence type="ECO:0000313" key="8">
    <source>
        <dbReference type="Proteomes" id="UP000029093"/>
    </source>
</evidence>
<dbReference type="GO" id="GO:0016787">
    <property type="term" value="F:hydrolase activity"/>
    <property type="evidence" value="ECO:0007669"/>
    <property type="project" value="UniProtKB-KW"/>
</dbReference>
<accession>A0A086ZHY0</accession>
<dbReference type="Gene3D" id="3.40.50.300">
    <property type="entry name" value="P-loop containing nucleotide triphosphate hydrolases"/>
    <property type="match status" value="2"/>
</dbReference>
<dbReference type="InterPro" id="IPR014001">
    <property type="entry name" value="Helicase_ATP-bd"/>
</dbReference>
<name>A0A086ZHY0_9BIFI</name>
<protein>
    <submittedName>
        <fullName evidence="7">DEAD/DEAH box helicase</fullName>
        <ecNumber evidence="7">3.6.4.13</ecNumber>
    </submittedName>
</protein>
<evidence type="ECO:0000259" key="5">
    <source>
        <dbReference type="PROSITE" id="PS51192"/>
    </source>
</evidence>
<dbReference type="PANTHER" id="PTHR12131:SF1">
    <property type="entry name" value="ATP-DEPENDENT RNA HELICASE SUPV3L1, MITOCHONDRIAL-RELATED"/>
    <property type="match status" value="1"/>
</dbReference>
<dbReference type="PROSITE" id="PS51194">
    <property type="entry name" value="HELICASE_CTER"/>
    <property type="match status" value="1"/>
</dbReference>
<dbReference type="GO" id="GO:0005524">
    <property type="term" value="F:ATP binding"/>
    <property type="evidence" value="ECO:0007669"/>
    <property type="project" value="UniProtKB-KW"/>
</dbReference>
<dbReference type="Proteomes" id="UP000029093">
    <property type="component" value="Unassembled WGS sequence"/>
</dbReference>
<dbReference type="EMBL" id="JGYQ01000016">
    <property type="protein sequence ID" value="KFI46130.1"/>
    <property type="molecule type" value="Genomic_DNA"/>
</dbReference>
<evidence type="ECO:0000259" key="6">
    <source>
        <dbReference type="PROSITE" id="PS51194"/>
    </source>
</evidence>
<dbReference type="Pfam" id="PF00270">
    <property type="entry name" value="DEAD"/>
    <property type="match status" value="1"/>
</dbReference>
<dbReference type="InterPro" id="IPR021904">
    <property type="entry name" value="DUF3516"/>
</dbReference>
<dbReference type="SMART" id="SM00487">
    <property type="entry name" value="DEXDc"/>
    <property type="match status" value="1"/>
</dbReference>
<feature type="domain" description="Helicase C-terminal" evidence="6">
    <location>
        <begin position="305"/>
        <end position="462"/>
    </location>
</feature>
<evidence type="ECO:0000256" key="3">
    <source>
        <dbReference type="ARBA" id="ARBA00022806"/>
    </source>
</evidence>
<dbReference type="PROSITE" id="PS51192">
    <property type="entry name" value="HELICASE_ATP_BIND_1"/>
    <property type="match status" value="1"/>
</dbReference>
<evidence type="ECO:0000256" key="4">
    <source>
        <dbReference type="ARBA" id="ARBA00022840"/>
    </source>
</evidence>
<sequence length="902" mass="100667">MIPSHDAKILRTYGTCTPSFRWPRRSQGTVRVRLGSMTQDEQQLEADGTDRYGSLGALAPHDGERRNLDADAIFDRFFGWVEDTRGITPWPHQEEAIMDLLSGDHVILNTPTGSGKSLVALGMHFAALCTGRRSYYTAPIKALVSEKFFDLVNVFGRDNVGMITGDTHINADAPIICCTAEILANQALREGDQADIGCVAMDEFHYYGDAERGWAWQVPLITLPNTQFLLMSATLGNVDAIADRLEDATDTDVDIIADAPRPVPLTYEYTDKPLPATIELLVGKGDTPIYIVHFSQDAALTTAQALANSNVSTKEQRQAIVEAMKGTKFTTAFGKILQRLLRTGVGVHHAGMLPRYRRLVEQLAQQGLLPVICGTDTLGVGINVPIHSVVLTALTKFDGVKTRRLRAREFHQIAGRAGRMGFDTEGLVVAEAPEYEIENAHQLAKAGNDPKKLKKVKRKKPPEGFVTWNEHTFDKLIEAAPETMVPHLKITHSMVLNEVAQGGDARARVDKLIDDSAQTDEQKAHLHQLADDIFRTMLDEHFIEAIARDDDTTDYVLDVDMPDDFALDQPLSPFLVAALDLLDPDSPTYALDVISMVEATLDDPMPVLKAQQRQARDKAMEDMKADGVDYDERMERLQEITYPKPLEELLDQAFDTYRQSVPWASDYMLSPKSVLRDMVETASDFNGYIARYNIARCEGTLLRYLSDAYRSLARTVPQDMLDDQLRDVISWLRLVVRSVDSSLVDEWEHAGTDAESALGATAPTSRDAVVADRRGLTVLIRNAMFRRIQLMDLDRPEDLGDLDHDWGYGVHEWEDALEDYYDEHEYVGIDAAARSPELFIIDDANERKEHTWRVRQIIDDSDGDHDWAIGGTVDLDATQETGETVFVDYHVGPIGADGQIED</sequence>